<comment type="similarity">
    <text evidence="2">Belongs to the cytidine and deoxycytidylate deaminase family. ADAT3 subfamily.</text>
</comment>
<dbReference type="Gene3D" id="2.170.270.10">
    <property type="entry name" value="SET domain"/>
    <property type="match status" value="1"/>
</dbReference>
<dbReference type="InterPro" id="IPR016193">
    <property type="entry name" value="Cytidine_deaminase-like"/>
</dbReference>
<reference evidence="5 6" key="1">
    <citation type="submission" date="2017-10" db="EMBL/GenBank/DDBJ databases">
        <title>A novel species of cold-tolerant Malassezia isolated from bats.</title>
        <authorList>
            <person name="Lorch J.M."/>
            <person name="Palmer J.M."/>
            <person name="Vanderwolf K.J."/>
            <person name="Schmidt K.Z."/>
            <person name="Verant M.L."/>
            <person name="Weller T.J."/>
            <person name="Blehert D.S."/>
        </authorList>
    </citation>
    <scope>NUCLEOTIDE SEQUENCE [LARGE SCALE GENOMIC DNA]</scope>
    <source>
        <strain evidence="5 6">NWHC:44797-103</strain>
    </source>
</reference>
<evidence type="ECO:0000259" key="3">
    <source>
        <dbReference type="PROSITE" id="PS50280"/>
    </source>
</evidence>
<evidence type="ECO:0000259" key="4">
    <source>
        <dbReference type="PROSITE" id="PS51747"/>
    </source>
</evidence>
<dbReference type="PROSITE" id="PS51747">
    <property type="entry name" value="CYT_DCMP_DEAMINASES_2"/>
    <property type="match status" value="1"/>
</dbReference>
<dbReference type="SUPFAM" id="SSF82199">
    <property type="entry name" value="SET domain"/>
    <property type="match status" value="1"/>
</dbReference>
<dbReference type="Pfam" id="PF00383">
    <property type="entry name" value="dCMP_cyt_deam_1"/>
    <property type="match status" value="1"/>
</dbReference>
<dbReference type="SUPFAM" id="SSF53927">
    <property type="entry name" value="Cytidine deaminase-like"/>
    <property type="match status" value="1"/>
</dbReference>
<dbReference type="GO" id="GO:0005634">
    <property type="term" value="C:nucleus"/>
    <property type="evidence" value="ECO:0007669"/>
    <property type="project" value="TreeGrafter"/>
</dbReference>
<protein>
    <recommendedName>
        <fullName evidence="7">CMP/dCMP-type deaminase domain-containing protein</fullName>
    </recommendedName>
</protein>
<dbReference type="EMBL" id="KZ454989">
    <property type="protein sequence ID" value="PKI84225.1"/>
    <property type="molecule type" value="Genomic_DNA"/>
</dbReference>
<dbReference type="PANTHER" id="PTHR11079">
    <property type="entry name" value="CYTOSINE DEAMINASE FAMILY MEMBER"/>
    <property type="match status" value="1"/>
</dbReference>
<dbReference type="InterPro" id="IPR046341">
    <property type="entry name" value="SET_dom_sf"/>
</dbReference>
<evidence type="ECO:0000256" key="2">
    <source>
        <dbReference type="ARBA" id="ARBA00038160"/>
    </source>
</evidence>
<evidence type="ECO:0000313" key="6">
    <source>
        <dbReference type="Proteomes" id="UP000232875"/>
    </source>
</evidence>
<evidence type="ECO:0000256" key="1">
    <source>
        <dbReference type="ARBA" id="ARBA00022694"/>
    </source>
</evidence>
<dbReference type="GO" id="GO:0008033">
    <property type="term" value="P:tRNA processing"/>
    <property type="evidence" value="ECO:0007669"/>
    <property type="project" value="UniProtKB-KW"/>
</dbReference>
<dbReference type="Proteomes" id="UP000232875">
    <property type="component" value="Unassembled WGS sequence"/>
</dbReference>
<dbReference type="STRING" id="2020962.A0A2N1JCF4"/>
<dbReference type="GO" id="GO:0005737">
    <property type="term" value="C:cytoplasm"/>
    <property type="evidence" value="ECO:0007669"/>
    <property type="project" value="TreeGrafter"/>
</dbReference>
<proteinExistence type="inferred from homology"/>
<dbReference type="OrthoDB" id="3180714at2759"/>
<dbReference type="CDD" id="cd01285">
    <property type="entry name" value="nucleoside_deaminase"/>
    <property type="match status" value="1"/>
</dbReference>
<evidence type="ECO:0000313" key="5">
    <source>
        <dbReference type="EMBL" id="PKI84225.1"/>
    </source>
</evidence>
<feature type="domain" description="CMP/dCMP-type deaminase" evidence="4">
    <location>
        <begin position="280"/>
        <end position="409"/>
    </location>
</feature>
<keyword evidence="1" id="KW-0819">tRNA processing</keyword>
<accession>A0A2N1JCF4</accession>
<evidence type="ECO:0008006" key="7">
    <source>
        <dbReference type="Google" id="ProtNLM"/>
    </source>
</evidence>
<feature type="domain" description="SET" evidence="3">
    <location>
        <begin position="1"/>
        <end position="49"/>
    </location>
</feature>
<organism evidence="5 6">
    <name type="scientific">Malassezia vespertilionis</name>
    <dbReference type="NCBI Taxonomy" id="2020962"/>
    <lineage>
        <taxon>Eukaryota</taxon>
        <taxon>Fungi</taxon>
        <taxon>Dikarya</taxon>
        <taxon>Basidiomycota</taxon>
        <taxon>Ustilaginomycotina</taxon>
        <taxon>Malasseziomycetes</taxon>
        <taxon>Malasseziales</taxon>
        <taxon>Malasseziaceae</taxon>
        <taxon>Malassezia</taxon>
    </lineage>
</organism>
<name>A0A2N1JCF4_9BASI</name>
<dbReference type="PROSITE" id="PS50280">
    <property type="entry name" value="SET"/>
    <property type="match status" value="1"/>
</dbReference>
<dbReference type="GO" id="GO:0052717">
    <property type="term" value="F:tRNA-specific adenosine-34 deaminase activity"/>
    <property type="evidence" value="ECO:0007669"/>
    <property type="project" value="TreeGrafter"/>
</dbReference>
<sequence length="422" mass="45629">MALALGLGSLFNHAPSANVSFALDRREQCIRYRTVKDIAADEELCICYGAGRMWWEDGISETQSETSEGDECALFGRLDPTAPILKAPVDFAYDAPLWRITSAPDPRTMPMETCTAWAMNVEPRVCSSVARRLQSLAKDHQLACSEGPFALRHLRTFRKAAQVTPLDTDANLPAVHTPTDALAVLVARQEAHSPTALKMLLIEALGDLTDVHLYPVCVPVIAAPSRARLHEWSAVWPCMFLPPGAGIPTRGAIPGSDAARAASLVDRTADAGMWKLDAVECVRNAFERCLETARMARKKGQVPVAAFVTSDPLGGGEEHIEADAYDTRIAERHPLRHAVPNVVRAVADVRATQRNATNAANGQDYLLSNLALFITHEPCVYCAMALVHSRVRSVYFLFPSPGAGGFCGAHAGQHGLSACIAD</sequence>
<keyword evidence="6" id="KW-1185">Reference proteome</keyword>
<dbReference type="PANTHER" id="PTHR11079:SF156">
    <property type="entry name" value="INACTIVE TRNA-SPECIFIC ADENOSINE DEAMINASE-LIKE PROTEIN 3-RELATED"/>
    <property type="match status" value="1"/>
</dbReference>
<dbReference type="Gene3D" id="3.40.140.10">
    <property type="entry name" value="Cytidine Deaminase, domain 2"/>
    <property type="match status" value="1"/>
</dbReference>
<dbReference type="AlphaFoldDB" id="A0A2N1JCF4"/>
<dbReference type="InterPro" id="IPR001214">
    <property type="entry name" value="SET_dom"/>
</dbReference>
<dbReference type="InterPro" id="IPR002125">
    <property type="entry name" value="CMP_dCMP_dom"/>
</dbReference>
<gene>
    <name evidence="5" type="ORF">MVES_001739</name>
</gene>
<dbReference type="Pfam" id="PF00856">
    <property type="entry name" value="SET"/>
    <property type="match status" value="1"/>
</dbReference>